<accession>A0AAP4Q0K8</accession>
<evidence type="ECO:0000313" key="2">
    <source>
        <dbReference type="Proteomes" id="UP001171508"/>
    </source>
</evidence>
<gene>
    <name evidence="1" type="ORF">PJV92_11575</name>
</gene>
<proteinExistence type="predicted"/>
<evidence type="ECO:0008006" key="3">
    <source>
        <dbReference type="Google" id="ProtNLM"/>
    </source>
</evidence>
<reference evidence="1" key="1">
    <citation type="journal article" date="2023" name="Microorganisms">
        <title>Genomic Characterization of Arcobacter butzleri Strains Isolated from Various Sources in Lithuania.</title>
        <authorList>
            <person name="Uljanovas D."/>
            <person name="Golz G."/>
            <person name="Fleischmann S."/>
            <person name="Kudirkiene E."/>
            <person name="Kasetiene N."/>
            <person name="Grineviciene A."/>
            <person name="Tamuleviciene E."/>
            <person name="Aksomaitiene J."/>
            <person name="Alter T."/>
            <person name="Malakauskas M."/>
        </authorList>
    </citation>
    <scope>NUCLEOTIDE SEQUENCE</scope>
    <source>
        <strain evidence="1">H19</strain>
    </source>
</reference>
<protein>
    <recommendedName>
        <fullName evidence="3">HNH endonuclease 5 domain-containing protein</fullName>
    </recommendedName>
</protein>
<evidence type="ECO:0000313" key="1">
    <source>
        <dbReference type="EMBL" id="MDN5133359.1"/>
    </source>
</evidence>
<dbReference type="RefSeq" id="WP_301344054.1">
    <property type="nucleotide sequence ID" value="NZ_JAPZCV010000004.1"/>
</dbReference>
<comment type="caution">
    <text evidence="1">The sequence shown here is derived from an EMBL/GenBank/DDBJ whole genome shotgun (WGS) entry which is preliminary data.</text>
</comment>
<organism evidence="1 2">
    <name type="scientific">Aliarcobacter butzleri</name>
    <dbReference type="NCBI Taxonomy" id="28197"/>
    <lineage>
        <taxon>Bacteria</taxon>
        <taxon>Pseudomonadati</taxon>
        <taxon>Campylobacterota</taxon>
        <taxon>Epsilonproteobacteria</taxon>
        <taxon>Campylobacterales</taxon>
        <taxon>Arcobacteraceae</taxon>
        <taxon>Aliarcobacter</taxon>
    </lineage>
</organism>
<reference evidence="1" key="2">
    <citation type="submission" date="2023-01" db="EMBL/GenBank/DDBJ databases">
        <authorList>
            <person name="Uljanovas D."/>
        </authorList>
    </citation>
    <scope>NUCLEOTIDE SEQUENCE</scope>
    <source>
        <strain evidence="1">H19</strain>
    </source>
</reference>
<sequence length="450" mass="53527">MEKLKLYILTMQNSYILEIDNITVESYNFYFELVSTFCIVEKNEDGIGVEFGYIIMSENLRKSYRDFFNKYITKYKQLNKFKQILDCINDDEYFFIFNNDIEDTEQFLLISTALNACNVSNNDEERAKYFQDYMKSSNEVFKDFFKEYNILAFDSDSRKNIGNYNKETRICRFCGNGLNTVVKVTFNHKSHAIPESLGNKGLVCFEECDACNNKFGKTIEKDLISYFDFFRTFYAVSGKNGIPKLRFQNAEVFNITKVKLDSLGLDENNLIKTENLNIIVTTDECLMKDDNLKFNLKSNEEISMVNVYKALCKISISLINSKELQYLQKTIEWINNDTEKEVLPEVAKLISNKMFYEHPILKIYIRRNKDYRLPHLVGEFNFKCFTFVFILPFSNNDNKRFIEKEEYNYFWDFFNHYKSFKNWKFEDFSSIDRKKILLNMNFEKETKATD</sequence>
<name>A0AAP4Q0K8_9BACT</name>
<dbReference type="EMBL" id="JAQJJM010000042">
    <property type="protein sequence ID" value="MDN5133359.1"/>
    <property type="molecule type" value="Genomic_DNA"/>
</dbReference>
<dbReference type="AlphaFoldDB" id="A0AAP4Q0K8"/>
<dbReference type="Proteomes" id="UP001171508">
    <property type="component" value="Unassembled WGS sequence"/>
</dbReference>